<evidence type="ECO:0000256" key="5">
    <source>
        <dbReference type="ARBA" id="ARBA00022857"/>
    </source>
</evidence>
<dbReference type="Gene3D" id="3.40.430.10">
    <property type="entry name" value="Dihydrofolate Reductase, subunit A"/>
    <property type="match status" value="1"/>
</dbReference>
<evidence type="ECO:0000256" key="1">
    <source>
        <dbReference type="ARBA" id="ARBA00004903"/>
    </source>
</evidence>
<dbReference type="GO" id="GO:0046452">
    <property type="term" value="P:dihydrofolate metabolic process"/>
    <property type="evidence" value="ECO:0007669"/>
    <property type="project" value="TreeGrafter"/>
</dbReference>
<evidence type="ECO:0000256" key="3">
    <source>
        <dbReference type="ARBA" id="ARBA00018886"/>
    </source>
</evidence>
<dbReference type="InterPro" id="IPR017925">
    <property type="entry name" value="DHFR_CS"/>
</dbReference>
<accession>A0A8H7EGE2</accession>
<dbReference type="GO" id="GO:0050661">
    <property type="term" value="F:NADP binding"/>
    <property type="evidence" value="ECO:0007669"/>
    <property type="project" value="InterPro"/>
</dbReference>
<evidence type="ECO:0000256" key="6">
    <source>
        <dbReference type="ARBA" id="ARBA00023002"/>
    </source>
</evidence>
<sequence length="460" mass="51146">MSDDCPSTKPISTTSKENSAARDTNVSDMPPKPPTLTLILAATPNLGIGNSGGLPWPQLKKEMGFFARVTKRTSPSTSTEGVKKVNAILMGRKTWESIPPKFRPLKDRLNIVITSNPKEFMSKLDKKSDVEGPMVCSSVLDALSQLESQQENKLPSSNVELDRVFVIGGATIYNTALELPQTKRVLLTKIHKEFECDTFFPINLDETTIWRNSSREEVQNFTGEEIQEGGIEEQGVKFEFCMYERDFTCLRSRRGKCKTMKETSALTSTTLSGTDKISIVSLTLYSSNFLLFSTEITHNQYVAARNTRAACMAYVVAGKQCMRLLEKGLECSAATRHHEWLNILAAIGLLCFIRGFQLHVDLTNHQLQNGNYSPGFLSLYNKWRRITQRLLAAPIAVIVLHSRVPNDELWKHARLLLIQIAASIGLFLAGNILCLLAAFPDVQGTIRALEVSGLTGKTEV</sequence>
<evidence type="ECO:0000313" key="11">
    <source>
        <dbReference type="EMBL" id="KAF7677665.1"/>
    </source>
</evidence>
<dbReference type="PROSITE" id="PS51330">
    <property type="entry name" value="DHFR_2"/>
    <property type="match status" value="1"/>
</dbReference>
<dbReference type="InterPro" id="IPR024072">
    <property type="entry name" value="DHFR-like_dom_sf"/>
</dbReference>
<evidence type="ECO:0000256" key="2">
    <source>
        <dbReference type="ARBA" id="ARBA00012856"/>
    </source>
</evidence>
<dbReference type="CDD" id="cd00209">
    <property type="entry name" value="DHFR"/>
    <property type="match status" value="1"/>
</dbReference>
<dbReference type="GO" id="GO:0046654">
    <property type="term" value="P:tetrahydrofolate biosynthetic process"/>
    <property type="evidence" value="ECO:0007669"/>
    <property type="project" value="UniProtKB-UniPathway"/>
</dbReference>
<evidence type="ECO:0000313" key="12">
    <source>
        <dbReference type="Proteomes" id="UP000596902"/>
    </source>
</evidence>
<dbReference type="GO" id="GO:0046655">
    <property type="term" value="P:folic acid metabolic process"/>
    <property type="evidence" value="ECO:0007669"/>
    <property type="project" value="TreeGrafter"/>
</dbReference>
<reference evidence="11" key="2">
    <citation type="submission" date="2020-08" db="EMBL/GenBank/DDBJ databases">
        <title>Draft Genome Sequence of Cumin Blight Pathogen Alternaria burnsii.</title>
        <authorList>
            <person name="Feng Z."/>
        </authorList>
    </citation>
    <scope>NUCLEOTIDE SEQUENCE</scope>
    <source>
        <strain evidence="11">CBS107.38</strain>
    </source>
</reference>
<gene>
    <name evidence="11" type="ORF">GT037_004524</name>
</gene>
<dbReference type="GO" id="GO:0005739">
    <property type="term" value="C:mitochondrion"/>
    <property type="evidence" value="ECO:0007669"/>
    <property type="project" value="TreeGrafter"/>
</dbReference>
<keyword evidence="6" id="KW-0560">Oxidoreductase</keyword>
<dbReference type="Pfam" id="PF00186">
    <property type="entry name" value="DHFR_1"/>
    <property type="match status" value="1"/>
</dbReference>
<keyword evidence="4" id="KW-0554">One-carbon metabolism</keyword>
<comment type="caution">
    <text evidence="11">The sequence shown here is derived from an EMBL/GenBank/DDBJ whole genome shotgun (WGS) entry which is preliminary data.</text>
</comment>
<organism evidence="11 12">
    <name type="scientific">Alternaria burnsii</name>
    <dbReference type="NCBI Taxonomy" id="1187904"/>
    <lineage>
        <taxon>Eukaryota</taxon>
        <taxon>Fungi</taxon>
        <taxon>Dikarya</taxon>
        <taxon>Ascomycota</taxon>
        <taxon>Pezizomycotina</taxon>
        <taxon>Dothideomycetes</taxon>
        <taxon>Pleosporomycetidae</taxon>
        <taxon>Pleosporales</taxon>
        <taxon>Pleosporineae</taxon>
        <taxon>Pleosporaceae</taxon>
        <taxon>Alternaria</taxon>
        <taxon>Alternaria sect. Alternaria</taxon>
    </lineage>
</organism>
<dbReference type="PRINTS" id="PR00070">
    <property type="entry name" value="DHFR"/>
</dbReference>
<evidence type="ECO:0000256" key="4">
    <source>
        <dbReference type="ARBA" id="ARBA00022563"/>
    </source>
</evidence>
<keyword evidence="9" id="KW-0812">Transmembrane</keyword>
<reference evidence="11" key="1">
    <citation type="submission" date="2020-01" db="EMBL/GenBank/DDBJ databases">
        <authorList>
            <person name="Feng Z.H.Z."/>
        </authorList>
    </citation>
    <scope>NUCLEOTIDE SEQUENCE</scope>
    <source>
        <strain evidence="11">CBS107.38</strain>
    </source>
</reference>
<keyword evidence="9" id="KW-0472">Membrane</keyword>
<dbReference type="GO" id="GO:0006730">
    <property type="term" value="P:one-carbon metabolic process"/>
    <property type="evidence" value="ECO:0007669"/>
    <property type="project" value="UniProtKB-KW"/>
</dbReference>
<dbReference type="GO" id="GO:0004146">
    <property type="term" value="F:dihydrofolate reductase activity"/>
    <property type="evidence" value="ECO:0007669"/>
    <property type="project" value="UniProtKB-EC"/>
</dbReference>
<evidence type="ECO:0000259" key="10">
    <source>
        <dbReference type="PROSITE" id="PS51330"/>
    </source>
</evidence>
<keyword evidence="9" id="KW-1133">Transmembrane helix</keyword>
<proteinExistence type="inferred from homology"/>
<dbReference type="PROSITE" id="PS00075">
    <property type="entry name" value="DHFR_1"/>
    <property type="match status" value="1"/>
</dbReference>
<keyword evidence="12" id="KW-1185">Reference proteome</keyword>
<dbReference type="RefSeq" id="XP_038787843.1">
    <property type="nucleotide sequence ID" value="XM_038929571.1"/>
</dbReference>
<feature type="region of interest" description="Disordered" evidence="8">
    <location>
        <begin position="1"/>
        <end position="34"/>
    </location>
</feature>
<feature type="compositionally biased region" description="Polar residues" evidence="8">
    <location>
        <begin position="9"/>
        <end position="27"/>
    </location>
</feature>
<feature type="domain" description="DHFR" evidence="10">
    <location>
        <begin position="35"/>
        <end position="245"/>
    </location>
</feature>
<dbReference type="EC" id="1.5.1.3" evidence="2"/>
<comment type="pathway">
    <text evidence="1">Cofactor biosynthesis; tetrahydrofolate biosynthesis; 5,6,7,8-tetrahydrofolate from 7,8-dihydrofolate: step 1/1.</text>
</comment>
<dbReference type="GeneID" id="62202749"/>
<dbReference type="EMBL" id="JAAABM010000005">
    <property type="protein sequence ID" value="KAF7677665.1"/>
    <property type="molecule type" value="Genomic_DNA"/>
</dbReference>
<dbReference type="Proteomes" id="UP000596902">
    <property type="component" value="Unassembled WGS sequence"/>
</dbReference>
<evidence type="ECO:0000256" key="7">
    <source>
        <dbReference type="RuleBase" id="RU004474"/>
    </source>
</evidence>
<comment type="similarity">
    <text evidence="7">Belongs to the dihydrofolate reductase family.</text>
</comment>
<dbReference type="SUPFAM" id="SSF53597">
    <property type="entry name" value="Dihydrofolate reductase-like"/>
    <property type="match status" value="1"/>
</dbReference>
<evidence type="ECO:0000256" key="9">
    <source>
        <dbReference type="SAM" id="Phobius"/>
    </source>
</evidence>
<dbReference type="UniPathway" id="UPA00077">
    <property type="reaction ID" value="UER00158"/>
</dbReference>
<dbReference type="PANTHER" id="PTHR48069">
    <property type="entry name" value="DIHYDROFOLATE REDUCTASE"/>
    <property type="match status" value="1"/>
</dbReference>
<dbReference type="AlphaFoldDB" id="A0A8H7EGE2"/>
<keyword evidence="5" id="KW-0521">NADP</keyword>
<dbReference type="InterPro" id="IPR012259">
    <property type="entry name" value="DHFR"/>
</dbReference>
<name>A0A8H7EGE2_9PLEO</name>
<feature type="transmembrane region" description="Helical" evidence="9">
    <location>
        <begin position="416"/>
        <end position="439"/>
    </location>
</feature>
<protein>
    <recommendedName>
        <fullName evidence="3">Dihydrofolate reductase</fullName>
        <ecNumber evidence="2">1.5.1.3</ecNumber>
    </recommendedName>
</protein>
<dbReference type="InterPro" id="IPR001796">
    <property type="entry name" value="DHFR_dom"/>
</dbReference>
<dbReference type="PANTHER" id="PTHR48069:SF3">
    <property type="entry name" value="DIHYDROFOLATE REDUCTASE"/>
    <property type="match status" value="1"/>
</dbReference>
<evidence type="ECO:0000256" key="8">
    <source>
        <dbReference type="SAM" id="MobiDB-lite"/>
    </source>
</evidence>